<evidence type="ECO:0000256" key="2">
    <source>
        <dbReference type="ARBA" id="ARBA00004651"/>
    </source>
</evidence>
<feature type="transmembrane region" description="Helical" evidence="13">
    <location>
        <begin position="412"/>
        <end position="431"/>
    </location>
</feature>
<protein>
    <recommendedName>
        <fullName evidence="4">Probable multidrug resistance protein NorM</fullName>
    </recommendedName>
    <alternativeName>
        <fullName evidence="12">Multidrug-efflux transporter</fullName>
    </alternativeName>
</protein>
<dbReference type="CDD" id="cd13144">
    <property type="entry name" value="MATE_like_4"/>
    <property type="match status" value="1"/>
</dbReference>
<sequence length="472" mass="51463">MSTNKEKIVLNGKALKDNGAVEENKMGVKPVKSLIISMSLPMMISMLVQALYNVTDTIFVSQINENALAALTYAFPLQMLMISVGSGTGVGINALLSKALGEKRYDRANKAANIGLLLTFISAVVFIFVGLFFAGPFIKGQIPKKVYDPQIYQYGKTYLTICCTLSIGVFFQMTFERLLQSTGRTLYSMVSQATGAIINIIFDPILIFGYFGFPKLGVAGAAYATVLGQTVAAVLGLILNIKKNSDIKLSIAAVLKPEAEIIKRIYIVGVPSILMMSIGSVMSTLMNMILGTFSTTATAVFGIYFKLQSFFFMPVFGLNNGLIPVLAYNYGARKKERIKEALSFAMKLAISIMLVGVICFELFPKQLAILFKAKEEMLKIAVPALRIICLSFPIAGACIAMGSVFQAFSKSTYSLIISIGRQLVVLIPAAWLLSLTGNVNNVWWAFPIAEGASLVLSYLFYKIIHKSIIDKL</sequence>
<dbReference type="AlphaFoldDB" id="A0A1T4N2S8"/>
<evidence type="ECO:0000256" key="13">
    <source>
        <dbReference type="SAM" id="Phobius"/>
    </source>
</evidence>
<comment type="function">
    <text evidence="1">Multidrug efflux pump.</text>
</comment>
<feature type="transmembrane region" description="Helical" evidence="13">
    <location>
        <begin position="219"/>
        <end position="241"/>
    </location>
</feature>
<evidence type="ECO:0000256" key="5">
    <source>
        <dbReference type="ARBA" id="ARBA00022448"/>
    </source>
</evidence>
<dbReference type="NCBIfam" id="TIGR00797">
    <property type="entry name" value="matE"/>
    <property type="match status" value="1"/>
</dbReference>
<evidence type="ECO:0000256" key="1">
    <source>
        <dbReference type="ARBA" id="ARBA00003408"/>
    </source>
</evidence>
<feature type="transmembrane region" description="Helical" evidence="13">
    <location>
        <begin position="310"/>
        <end position="330"/>
    </location>
</feature>
<dbReference type="InterPro" id="IPR048279">
    <property type="entry name" value="MdtK-like"/>
</dbReference>
<dbReference type="InterPro" id="IPR050222">
    <property type="entry name" value="MATE_MdtK"/>
</dbReference>
<evidence type="ECO:0000256" key="10">
    <source>
        <dbReference type="ARBA" id="ARBA00023065"/>
    </source>
</evidence>
<evidence type="ECO:0000313" key="14">
    <source>
        <dbReference type="EMBL" id="SJZ73315.1"/>
    </source>
</evidence>
<feature type="transmembrane region" description="Helical" evidence="13">
    <location>
        <begin position="443"/>
        <end position="461"/>
    </location>
</feature>
<dbReference type="GO" id="GO:0015297">
    <property type="term" value="F:antiporter activity"/>
    <property type="evidence" value="ECO:0007669"/>
    <property type="project" value="UniProtKB-KW"/>
</dbReference>
<keyword evidence="11 13" id="KW-0472">Membrane</keyword>
<feature type="transmembrane region" description="Helical" evidence="13">
    <location>
        <begin position="72"/>
        <end position="96"/>
    </location>
</feature>
<evidence type="ECO:0000256" key="12">
    <source>
        <dbReference type="ARBA" id="ARBA00031636"/>
    </source>
</evidence>
<feature type="transmembrane region" description="Helical" evidence="13">
    <location>
        <begin position="342"/>
        <end position="363"/>
    </location>
</feature>
<name>A0A1T4N2S8_9FIRM</name>
<feature type="transmembrane region" description="Helical" evidence="13">
    <location>
        <begin position="383"/>
        <end position="405"/>
    </location>
</feature>
<feature type="transmembrane region" description="Helical" evidence="13">
    <location>
        <begin position="265"/>
        <end position="290"/>
    </location>
</feature>
<keyword evidence="5" id="KW-0813">Transport</keyword>
<accession>A0A1T4N2S8</accession>
<feature type="transmembrane region" description="Helical" evidence="13">
    <location>
        <begin position="196"/>
        <end position="213"/>
    </location>
</feature>
<dbReference type="GO" id="GO:0042910">
    <property type="term" value="F:xenobiotic transmembrane transporter activity"/>
    <property type="evidence" value="ECO:0007669"/>
    <property type="project" value="InterPro"/>
</dbReference>
<keyword evidence="8 13" id="KW-0812">Transmembrane</keyword>
<evidence type="ECO:0000256" key="4">
    <source>
        <dbReference type="ARBA" id="ARBA00020268"/>
    </source>
</evidence>
<keyword evidence="6" id="KW-0050">Antiport</keyword>
<gene>
    <name evidence="14" type="ORF">SAMN02745110_01432</name>
</gene>
<dbReference type="GO" id="GO:0006811">
    <property type="term" value="P:monoatomic ion transport"/>
    <property type="evidence" value="ECO:0007669"/>
    <property type="project" value="UniProtKB-KW"/>
</dbReference>
<dbReference type="PIRSF" id="PIRSF006603">
    <property type="entry name" value="DinF"/>
    <property type="match status" value="1"/>
</dbReference>
<keyword evidence="7" id="KW-1003">Cell membrane</keyword>
<feature type="transmembrane region" description="Helical" evidence="13">
    <location>
        <begin position="158"/>
        <end position="175"/>
    </location>
</feature>
<feature type="transmembrane region" description="Helical" evidence="13">
    <location>
        <begin position="116"/>
        <end position="138"/>
    </location>
</feature>
<dbReference type="Pfam" id="PF01554">
    <property type="entry name" value="MatE"/>
    <property type="match status" value="2"/>
</dbReference>
<evidence type="ECO:0000256" key="3">
    <source>
        <dbReference type="ARBA" id="ARBA00010199"/>
    </source>
</evidence>
<evidence type="ECO:0000256" key="9">
    <source>
        <dbReference type="ARBA" id="ARBA00022989"/>
    </source>
</evidence>
<organism evidence="14 15">
    <name type="scientific">Eubacterium ruminantium</name>
    <dbReference type="NCBI Taxonomy" id="42322"/>
    <lineage>
        <taxon>Bacteria</taxon>
        <taxon>Bacillati</taxon>
        <taxon>Bacillota</taxon>
        <taxon>Clostridia</taxon>
        <taxon>Eubacteriales</taxon>
        <taxon>Eubacteriaceae</taxon>
        <taxon>Eubacterium</taxon>
    </lineage>
</organism>
<dbReference type="GO" id="GO:0005886">
    <property type="term" value="C:plasma membrane"/>
    <property type="evidence" value="ECO:0007669"/>
    <property type="project" value="UniProtKB-SubCell"/>
</dbReference>
<dbReference type="Proteomes" id="UP000189857">
    <property type="component" value="Unassembled WGS sequence"/>
</dbReference>
<dbReference type="InterPro" id="IPR002528">
    <property type="entry name" value="MATE_fam"/>
</dbReference>
<keyword evidence="15" id="KW-1185">Reference proteome</keyword>
<evidence type="ECO:0000256" key="6">
    <source>
        <dbReference type="ARBA" id="ARBA00022449"/>
    </source>
</evidence>
<comment type="similarity">
    <text evidence="3">Belongs to the multi antimicrobial extrusion (MATE) (TC 2.A.66.1) family.</text>
</comment>
<feature type="transmembrane region" description="Helical" evidence="13">
    <location>
        <begin position="34"/>
        <end position="52"/>
    </location>
</feature>
<keyword evidence="10" id="KW-0406">Ion transport</keyword>
<keyword evidence="9 13" id="KW-1133">Transmembrane helix</keyword>
<evidence type="ECO:0000256" key="11">
    <source>
        <dbReference type="ARBA" id="ARBA00023136"/>
    </source>
</evidence>
<proteinExistence type="inferred from homology"/>
<dbReference type="PANTHER" id="PTHR43298:SF2">
    <property type="entry name" value="FMN_FAD EXPORTER YEEO-RELATED"/>
    <property type="match status" value="1"/>
</dbReference>
<dbReference type="PANTHER" id="PTHR43298">
    <property type="entry name" value="MULTIDRUG RESISTANCE PROTEIN NORM-RELATED"/>
    <property type="match status" value="1"/>
</dbReference>
<dbReference type="EMBL" id="FUXA01000008">
    <property type="protein sequence ID" value="SJZ73315.1"/>
    <property type="molecule type" value="Genomic_DNA"/>
</dbReference>
<dbReference type="RefSeq" id="WP_242870205.1">
    <property type="nucleotide sequence ID" value="NZ_FMTO01000007.1"/>
</dbReference>
<comment type="subcellular location">
    <subcellularLocation>
        <location evidence="2">Cell membrane</location>
        <topology evidence="2">Multi-pass membrane protein</topology>
    </subcellularLocation>
</comment>
<evidence type="ECO:0000256" key="7">
    <source>
        <dbReference type="ARBA" id="ARBA00022475"/>
    </source>
</evidence>
<evidence type="ECO:0000256" key="8">
    <source>
        <dbReference type="ARBA" id="ARBA00022692"/>
    </source>
</evidence>
<evidence type="ECO:0000313" key="15">
    <source>
        <dbReference type="Proteomes" id="UP000189857"/>
    </source>
</evidence>
<reference evidence="14 15" key="1">
    <citation type="submission" date="2017-02" db="EMBL/GenBank/DDBJ databases">
        <authorList>
            <person name="Peterson S.W."/>
        </authorList>
    </citation>
    <scope>NUCLEOTIDE SEQUENCE [LARGE SCALE GENOMIC DNA]</scope>
    <source>
        <strain evidence="14 15">ATCC 17233</strain>
    </source>
</reference>